<sequence length="682" mass="72076">MTAARAVVVDGAALDALCADPTVTVLDQRATQAAELAALRGPQAAPATRWVHYPWRRAVVGILDRAAYRRLRLDRNRNKITDAEQDRFDRLTVAVAGLSVGHAIAHTLALEGLCGRMRLADFDEVAVSNLNRIPVGLFEVGTNKAVVAARRIAELDPYLDVEALTTGVTVDGIDEFLTGVDVLVEEADSLDVKVLLRERARELGIPVLMATSDRGLVDVERFDLEPDRPLFHGLAGDLSAADLVGLDARDKAPYVLRIVGADRVSARAAASMVEVGTTLSTWPQLGSDVVLGAATVAAAVRRFGLGEPLPSGRTRVDLDEVLEGVAAEPPEDPVPDVDVDDEPVDAVLEAVRRAPSGGNVQPWCVEADASRLRLFLDRRRTTTMDVAHRGSYVALGAALFNARAAAAREHRLGPVELFPDAGSPDLVATVRFAPGTDERLAAADVLARGTDRALGRPRPIGVATRLALVEAARAEGGDLHLLEPGETMRAAGEAIAAADRVRYLTERLHGEMVGELVSHGEPTGIDVAALGLGPADVATLAIVRRPEVMQTLAAWGGGSALTDDTRTRIASSSALAVVTVAGRTPADFVRGGQAVEAVWVEAQARGLAVHPTSPVFLYAHGPADLEELSAAHAGHLADLQRAFAVAVGLDDGEAVALVLRLGHTAGAPVRSRRRPVADLTRR</sequence>
<gene>
    <name evidence="2" type="ORF">QRT03_12120</name>
</gene>
<dbReference type="SUPFAM" id="SSF69572">
    <property type="entry name" value="Activating enzymes of the ubiquitin-like proteins"/>
    <property type="match status" value="1"/>
</dbReference>
<dbReference type="RefSeq" id="WP_286053042.1">
    <property type="nucleotide sequence ID" value="NZ_JASVWF010000002.1"/>
</dbReference>
<evidence type="ECO:0000313" key="2">
    <source>
        <dbReference type="EMBL" id="MDL5156706.1"/>
    </source>
</evidence>
<accession>A0ABT7M7Q9</accession>
<dbReference type="Gene3D" id="3.40.109.10">
    <property type="entry name" value="NADH Oxidase"/>
    <property type="match status" value="1"/>
</dbReference>
<organism evidence="2 3">
    <name type="scientific">Actinomycetospora termitidis</name>
    <dbReference type="NCBI Taxonomy" id="3053470"/>
    <lineage>
        <taxon>Bacteria</taxon>
        <taxon>Bacillati</taxon>
        <taxon>Actinomycetota</taxon>
        <taxon>Actinomycetes</taxon>
        <taxon>Pseudonocardiales</taxon>
        <taxon>Pseudonocardiaceae</taxon>
        <taxon>Actinomycetospora</taxon>
    </lineage>
</organism>
<comment type="caution">
    <text evidence="2">The sequence shown here is derived from an EMBL/GenBank/DDBJ whole genome shotgun (WGS) entry which is preliminary data.</text>
</comment>
<dbReference type="NCBIfam" id="NF005901">
    <property type="entry name" value="PRK07877.1"/>
    <property type="match status" value="1"/>
</dbReference>
<dbReference type="PANTHER" id="PTHR43267">
    <property type="entry name" value="TRNA THREONYLCARBAMOYLADENOSINE DEHYDRATASE"/>
    <property type="match status" value="1"/>
</dbReference>
<dbReference type="CDD" id="cd01483">
    <property type="entry name" value="E1_enzyme_family"/>
    <property type="match status" value="1"/>
</dbReference>
<evidence type="ECO:0000259" key="1">
    <source>
        <dbReference type="Pfam" id="PF00899"/>
    </source>
</evidence>
<protein>
    <submittedName>
        <fullName evidence="2">Rv1355c family protein</fullName>
    </submittedName>
</protein>
<dbReference type="InterPro" id="IPR000415">
    <property type="entry name" value="Nitroreductase-like"/>
</dbReference>
<dbReference type="Gene3D" id="3.40.50.720">
    <property type="entry name" value="NAD(P)-binding Rossmann-like Domain"/>
    <property type="match status" value="1"/>
</dbReference>
<keyword evidence="3" id="KW-1185">Reference proteome</keyword>
<name>A0ABT7M7Q9_9PSEU</name>
<dbReference type="Pfam" id="PF00899">
    <property type="entry name" value="ThiF"/>
    <property type="match status" value="1"/>
</dbReference>
<dbReference type="PANTHER" id="PTHR43267:SF3">
    <property type="entry name" value="THIF PROTEIN"/>
    <property type="match status" value="1"/>
</dbReference>
<dbReference type="EMBL" id="JASVWF010000002">
    <property type="protein sequence ID" value="MDL5156706.1"/>
    <property type="molecule type" value="Genomic_DNA"/>
</dbReference>
<dbReference type="SUPFAM" id="SSF55469">
    <property type="entry name" value="FMN-dependent nitroreductase-like"/>
    <property type="match status" value="1"/>
</dbReference>
<dbReference type="InterPro" id="IPR045886">
    <property type="entry name" value="ThiF/MoeB/HesA"/>
</dbReference>
<reference evidence="2 3" key="1">
    <citation type="submission" date="2023-06" db="EMBL/GenBank/DDBJ databases">
        <title>Actinomycetospora Odt1-22.</title>
        <authorList>
            <person name="Supong K."/>
        </authorList>
    </citation>
    <scope>NUCLEOTIDE SEQUENCE [LARGE SCALE GENOMIC DNA]</scope>
    <source>
        <strain evidence="2 3">Odt1-22</strain>
    </source>
</reference>
<proteinExistence type="predicted"/>
<evidence type="ECO:0000313" key="3">
    <source>
        <dbReference type="Proteomes" id="UP001231924"/>
    </source>
</evidence>
<feature type="domain" description="THIF-type NAD/FAD binding fold" evidence="1">
    <location>
        <begin position="74"/>
        <end position="229"/>
    </location>
</feature>
<dbReference type="InterPro" id="IPR035985">
    <property type="entry name" value="Ubiquitin-activating_enz"/>
</dbReference>
<dbReference type="InterPro" id="IPR000594">
    <property type="entry name" value="ThiF_NAD_FAD-bd"/>
</dbReference>
<dbReference type="Proteomes" id="UP001231924">
    <property type="component" value="Unassembled WGS sequence"/>
</dbReference>